<dbReference type="VEuPathDB" id="TrichDB:TVAGG3_0221120"/>
<keyword evidence="2" id="KW-0812">Transmembrane</keyword>
<sequence>MASSLTTIDISGATVISQNAFIYCESLSQISFSDKITEIADNAFAYSAITTITFPKTIKTIGNGAFKYTQLSTITFPDSVTRNNLTIEEQAFIGTQVESLNIPKYVNFDNDYYTTTGFFSESYNLKTIETSLTAIPKEFAMNCFSLTSVVASNCVSISDYAFFHCKSLETLTISTNLNSIGNSAFAYCQKLSYTLPSTTLTLGDYAFIYCENIHLSEVNSQWTLGKYVFVGCEGITQVRVNTSLNTNNIGCFQGCINIKSVQVDTNFIPTYFFANCTSLTSVTFTPAAEIIDRYSFINTGPIDNIDTTNIYDYDYAFVNSQVKSVTVVKLRTAACTFAHCDSLTKVTIGEKCNNFNPSILINCSNAQIEIAPTNPYYKLEGHFLLKDSTLVALLPTLTDKKYTLDPRVTIISTAAFSMNKNVETLVINNANLEIGWYAFQYATSLKKLEIKSMKLKDIHPYQFISAFSLEEIIFPDKSLVSIGDYFFYNCYNLKTIKLPSTLRDIGEYCFANCVSLEEVDLSMVDFIPYRTFFNCTSLTSVKVSQNLKMVGNSAFCNTNIKSFTVPDSCVILEPMAFAYTNNLKKLKIGKGVKSIPSKLVYFSKVTNLEISSEVVNIDPLAFNNAPYVWVSFDGTNPRFTSSFHMIIEKGSGRLIASFGALPYDYQLPDDVEFIPPDTLYNNVEVVNAPSGIFYKEPSATILRIPENVRIFDANDVLGVYVACSDGKYFLSRYDGESVESVGGDKYANVQLFGNSVTRESCNTVAKRIPDMYKWYHTIGKFSDPVRRNLIIALVFFIIFIIAIIVLYFVYPSWHFMPKLCGKKSMSTGNMESYGGGGSSTTTTTSDADKGSYKRTKSKQRSNTNADTDEYDGIAPRQTRVDRPRQE</sequence>
<evidence type="ECO:0000313" key="3">
    <source>
        <dbReference type="EMBL" id="EAY10538.1"/>
    </source>
</evidence>
<dbReference type="KEGG" id="tva:4768473"/>
<dbReference type="EMBL" id="DS113336">
    <property type="protein sequence ID" value="EAY10538.1"/>
    <property type="molecule type" value="Genomic_DNA"/>
</dbReference>
<reference evidence="3" key="1">
    <citation type="submission" date="2006-10" db="EMBL/GenBank/DDBJ databases">
        <authorList>
            <person name="Amadeo P."/>
            <person name="Zhao Q."/>
            <person name="Wortman J."/>
            <person name="Fraser-Liggett C."/>
            <person name="Carlton J."/>
        </authorList>
    </citation>
    <scope>NUCLEOTIDE SEQUENCE</scope>
    <source>
        <strain evidence="3">G3</strain>
    </source>
</reference>
<dbReference type="RefSeq" id="XP_001322761.1">
    <property type="nucleotide sequence ID" value="XM_001322726.1"/>
</dbReference>
<dbReference type="Gene3D" id="3.80.10.10">
    <property type="entry name" value="Ribonuclease Inhibitor"/>
    <property type="match status" value="3"/>
</dbReference>
<dbReference type="VEuPathDB" id="TrichDB:TVAG_184400"/>
<keyword evidence="4" id="KW-1185">Reference proteome</keyword>
<dbReference type="Gene3D" id="3.40.50.12480">
    <property type="match status" value="1"/>
</dbReference>
<proteinExistence type="predicted"/>
<dbReference type="InterPro" id="IPR032675">
    <property type="entry name" value="LRR_dom_sf"/>
</dbReference>
<dbReference type="AlphaFoldDB" id="A2E9X6"/>
<name>A2E9X6_TRIV3</name>
<dbReference type="PANTHER" id="PTHR45661">
    <property type="entry name" value="SURFACE ANTIGEN"/>
    <property type="match status" value="1"/>
</dbReference>
<evidence type="ECO:0000256" key="2">
    <source>
        <dbReference type="SAM" id="Phobius"/>
    </source>
</evidence>
<keyword evidence="2" id="KW-0472">Membrane</keyword>
<dbReference type="InterPro" id="IPR053139">
    <property type="entry name" value="Surface_bspA-like"/>
</dbReference>
<dbReference type="SMR" id="A2E9X6"/>
<dbReference type="InterPro" id="IPR026906">
    <property type="entry name" value="LRR_5"/>
</dbReference>
<evidence type="ECO:0000256" key="1">
    <source>
        <dbReference type="SAM" id="MobiDB-lite"/>
    </source>
</evidence>
<dbReference type="Proteomes" id="UP000001542">
    <property type="component" value="Unassembled WGS sequence"/>
</dbReference>
<accession>A2E9X6</accession>
<keyword evidence="2" id="KW-1133">Transmembrane helix</keyword>
<dbReference type="STRING" id="5722.A2E9X6"/>
<protein>
    <submittedName>
        <fullName evidence="3">Surface antigen BspA-like</fullName>
    </submittedName>
</protein>
<evidence type="ECO:0000313" key="4">
    <source>
        <dbReference type="Proteomes" id="UP000001542"/>
    </source>
</evidence>
<feature type="region of interest" description="Disordered" evidence="1">
    <location>
        <begin position="832"/>
        <end position="886"/>
    </location>
</feature>
<organism evidence="3 4">
    <name type="scientific">Trichomonas vaginalis (strain ATCC PRA-98 / G3)</name>
    <dbReference type="NCBI Taxonomy" id="412133"/>
    <lineage>
        <taxon>Eukaryota</taxon>
        <taxon>Metamonada</taxon>
        <taxon>Parabasalia</taxon>
        <taxon>Trichomonadida</taxon>
        <taxon>Trichomonadidae</taxon>
        <taxon>Trichomonas</taxon>
    </lineage>
</organism>
<feature type="transmembrane region" description="Helical" evidence="2">
    <location>
        <begin position="789"/>
        <end position="810"/>
    </location>
</feature>
<dbReference type="Pfam" id="PF13306">
    <property type="entry name" value="LRR_5"/>
    <property type="match status" value="4"/>
</dbReference>
<dbReference type="InParanoid" id="A2E9X6"/>
<dbReference type="PANTHER" id="PTHR45661:SF3">
    <property type="entry name" value="IG-LIKE DOMAIN-CONTAINING PROTEIN"/>
    <property type="match status" value="1"/>
</dbReference>
<dbReference type="OrthoDB" id="2013775at2759"/>
<gene>
    <name evidence="3" type="ORF">TVAG_184400</name>
</gene>
<reference evidence="3" key="2">
    <citation type="journal article" date="2007" name="Science">
        <title>Draft genome sequence of the sexually transmitted pathogen Trichomonas vaginalis.</title>
        <authorList>
            <person name="Carlton J.M."/>
            <person name="Hirt R.P."/>
            <person name="Silva J.C."/>
            <person name="Delcher A.L."/>
            <person name="Schatz M."/>
            <person name="Zhao Q."/>
            <person name="Wortman J.R."/>
            <person name="Bidwell S.L."/>
            <person name="Alsmark U.C.M."/>
            <person name="Besteiro S."/>
            <person name="Sicheritz-Ponten T."/>
            <person name="Noel C.J."/>
            <person name="Dacks J.B."/>
            <person name="Foster P.G."/>
            <person name="Simillion C."/>
            <person name="Van de Peer Y."/>
            <person name="Miranda-Saavedra D."/>
            <person name="Barton G.J."/>
            <person name="Westrop G.D."/>
            <person name="Mueller S."/>
            <person name="Dessi D."/>
            <person name="Fiori P.L."/>
            <person name="Ren Q."/>
            <person name="Paulsen I."/>
            <person name="Zhang H."/>
            <person name="Bastida-Corcuera F.D."/>
            <person name="Simoes-Barbosa A."/>
            <person name="Brown M.T."/>
            <person name="Hayes R.D."/>
            <person name="Mukherjee M."/>
            <person name="Okumura C.Y."/>
            <person name="Schneider R."/>
            <person name="Smith A.J."/>
            <person name="Vanacova S."/>
            <person name="Villalvazo M."/>
            <person name="Haas B.J."/>
            <person name="Pertea M."/>
            <person name="Feldblyum T.V."/>
            <person name="Utterback T.R."/>
            <person name="Shu C.L."/>
            <person name="Osoegawa K."/>
            <person name="de Jong P.J."/>
            <person name="Hrdy I."/>
            <person name="Horvathova L."/>
            <person name="Zubacova Z."/>
            <person name="Dolezal P."/>
            <person name="Malik S.B."/>
            <person name="Logsdon J.M. Jr."/>
            <person name="Henze K."/>
            <person name="Gupta A."/>
            <person name="Wang C.C."/>
            <person name="Dunne R.L."/>
            <person name="Upcroft J.A."/>
            <person name="Upcroft P."/>
            <person name="White O."/>
            <person name="Salzberg S.L."/>
            <person name="Tang P."/>
            <person name="Chiu C.-H."/>
            <person name="Lee Y.-S."/>
            <person name="Embley T.M."/>
            <person name="Coombs G.H."/>
            <person name="Mottram J.C."/>
            <person name="Tachezy J."/>
            <person name="Fraser-Liggett C.M."/>
            <person name="Johnson P.J."/>
        </authorList>
    </citation>
    <scope>NUCLEOTIDE SEQUENCE [LARGE SCALE GENOMIC DNA]</scope>
    <source>
        <strain evidence="3">G3</strain>
    </source>
</reference>
<dbReference type="SUPFAM" id="SSF52058">
    <property type="entry name" value="L domain-like"/>
    <property type="match status" value="2"/>
</dbReference>